<feature type="compositionally biased region" description="Basic and acidic residues" evidence="1">
    <location>
        <begin position="9"/>
        <end position="22"/>
    </location>
</feature>
<dbReference type="Proteomes" id="UP001583177">
    <property type="component" value="Unassembled WGS sequence"/>
</dbReference>
<gene>
    <name evidence="3" type="ORF">Daus18300_011241</name>
</gene>
<dbReference type="InterPro" id="IPR003593">
    <property type="entry name" value="AAA+_ATPase"/>
</dbReference>
<dbReference type="Gene3D" id="3.40.50.300">
    <property type="entry name" value="P-loop containing nucleotide triphosphate hydrolases"/>
    <property type="match status" value="1"/>
</dbReference>
<organism evidence="3 4">
    <name type="scientific">Diaporthe australafricana</name>
    <dbReference type="NCBI Taxonomy" id="127596"/>
    <lineage>
        <taxon>Eukaryota</taxon>
        <taxon>Fungi</taxon>
        <taxon>Dikarya</taxon>
        <taxon>Ascomycota</taxon>
        <taxon>Pezizomycotina</taxon>
        <taxon>Sordariomycetes</taxon>
        <taxon>Sordariomycetidae</taxon>
        <taxon>Diaporthales</taxon>
        <taxon>Diaporthaceae</taxon>
        <taxon>Diaporthe</taxon>
    </lineage>
</organism>
<dbReference type="Pfam" id="PF00004">
    <property type="entry name" value="AAA"/>
    <property type="match status" value="1"/>
</dbReference>
<protein>
    <recommendedName>
        <fullName evidence="2">AAA+ ATPase domain-containing protein</fullName>
    </recommendedName>
</protein>
<feature type="region of interest" description="Disordered" evidence="1">
    <location>
        <begin position="1"/>
        <end position="76"/>
    </location>
</feature>
<evidence type="ECO:0000259" key="2">
    <source>
        <dbReference type="SMART" id="SM00382"/>
    </source>
</evidence>
<feature type="compositionally biased region" description="Polar residues" evidence="1">
    <location>
        <begin position="1010"/>
        <end position="1022"/>
    </location>
</feature>
<feature type="region of interest" description="Disordered" evidence="1">
    <location>
        <begin position="986"/>
        <end position="1078"/>
    </location>
</feature>
<evidence type="ECO:0000313" key="4">
    <source>
        <dbReference type="Proteomes" id="UP001583177"/>
    </source>
</evidence>
<feature type="region of interest" description="Disordered" evidence="1">
    <location>
        <begin position="100"/>
        <end position="120"/>
    </location>
</feature>
<evidence type="ECO:0000313" key="3">
    <source>
        <dbReference type="EMBL" id="KAL1854921.1"/>
    </source>
</evidence>
<sequence>MDDTSSQVEKQDTKVTDQKDAGPDSTSQEEIKNTIESSVPVRETEKNDGPSHPNPNVPKAKEPEEKDKIALPVQDPKSLNGEIAYSWLKDLSKRMYSVEDDVKKTKDGSKKSKEEAAGAPHTYMSQTIPEVRDCNWEQFKNRFPDEKGVCTIEVLLSSKNLDEEIEMEQLKRLTPEKKLEVLRTRAKTKIFQQKGSGPRRLERVRINSAFILASLAKITGEKWADKPHTFLKPFKTFVHHHRKMEEELQQMEAKMDTMSHETPAAGNPDSNDKEGHASSIAVEKTTVAGQIPGETDHANPSGGLVDAKERPQHDIPVPVKAPAQKAYEDMKCYIDFVKTELLPVYTMYDNVDSSKPTKVRYHDLWSVFRSGELAIQRPIDKSDNDRDESKFDGSQQGTKGAHTATAEPMLGRVFWIKHTNPDPDWEVDDLAETGTGGRLHRDRNADEPELATTTVGFYYIDHDGDEYGSVHKYFALNQFNGQKDVTSLPVYPLRFSKNQDRILRDLRARGEKFQTIMDRPTLSNLSYQGWTLTRTPLGGSIEEEEEGVSNRSPSYIDSDVIVDFHEAYQSRPWWKPNFVTLERHTYTPQTSDDRFPITRWASRDRKLTIRKDSEVVVHDDVVCSLELNQLLDSIEGKFLLAPEDKSITQTVAAKKLSGDDFALLPPRLFAYALRERKFVNANIRYMKMRPTGANSFGKLRISDQHKSLVQSVVFEHFQKKEAQKQGIALDLEISDQDFIRGKGRGLVILLHGAPGVGKTATAEAVSLAYDKPLFPITCGNLGTEPETVEEVLTELFRLANLWDCILLLDEAEIFLSPREKRDDNLQRNALVSVFLRILEYYSGILFLTTNRSGALDEAVKSRVHLSLLYPHLGYRDTVSLFKMNIDRLAQIEQETARITGQKEMTIEENGVMDFAERHYRNFEGMEDSRWNGRQIRNAFQIAASLARYQHHQQPHRGLYVGAEHFEKVEDATLEYDKFRNSTANKTESEIAYAKGDRGPDIPPSDRRSLQQHSPGHQSQYNRAPSPRLQRSWHSSSMVPPEARTAGGSRSSQRDLGGSAQSSPFDGSSGFGTPTNRQG</sequence>
<reference evidence="3 4" key="1">
    <citation type="journal article" date="2024" name="IMA Fungus">
        <title>IMA Genome - F19 : A genome assembly and annotation guide to empower mycologists, including annotated draft genome sequences of Ceratocystis pirilliformis, Diaporthe australafricana, Fusarium ophioides, Paecilomyces lecythidis, and Sporothrix stenoceras.</title>
        <authorList>
            <person name="Aylward J."/>
            <person name="Wilson A.M."/>
            <person name="Visagie C.M."/>
            <person name="Spraker J."/>
            <person name="Barnes I."/>
            <person name="Buitendag C."/>
            <person name="Ceriani C."/>
            <person name="Del Mar Angel L."/>
            <person name="du Plessis D."/>
            <person name="Fuchs T."/>
            <person name="Gasser K."/>
            <person name="Kramer D."/>
            <person name="Li W."/>
            <person name="Munsamy K."/>
            <person name="Piso A."/>
            <person name="Price J.L."/>
            <person name="Sonnekus B."/>
            <person name="Thomas C."/>
            <person name="van der Nest A."/>
            <person name="van Dijk A."/>
            <person name="van Heerden A."/>
            <person name="van Vuuren N."/>
            <person name="Yilmaz N."/>
            <person name="Duong T.A."/>
            <person name="van der Merwe N.A."/>
            <person name="Wingfield M.J."/>
            <person name="Wingfield B.D."/>
        </authorList>
    </citation>
    <scope>NUCLEOTIDE SEQUENCE [LARGE SCALE GENOMIC DNA]</scope>
    <source>
        <strain evidence="3 4">CMW 18300</strain>
    </source>
</reference>
<feature type="compositionally biased region" description="Basic and acidic residues" evidence="1">
    <location>
        <begin position="994"/>
        <end position="1008"/>
    </location>
</feature>
<dbReference type="InterPro" id="IPR003959">
    <property type="entry name" value="ATPase_AAA_core"/>
</dbReference>
<feature type="compositionally biased region" description="Basic and acidic residues" evidence="1">
    <location>
        <begin position="100"/>
        <end position="116"/>
    </location>
</feature>
<proteinExistence type="predicted"/>
<dbReference type="InterPro" id="IPR027417">
    <property type="entry name" value="P-loop_NTPase"/>
</dbReference>
<feature type="compositionally biased region" description="Basic and acidic residues" evidence="1">
    <location>
        <begin position="59"/>
        <end position="69"/>
    </location>
</feature>
<accession>A0ABR3W7B1</accession>
<name>A0ABR3W7B1_9PEZI</name>
<evidence type="ECO:0000256" key="1">
    <source>
        <dbReference type="SAM" id="MobiDB-lite"/>
    </source>
</evidence>
<dbReference type="InterPro" id="IPR054289">
    <property type="entry name" value="DUF7025"/>
</dbReference>
<comment type="caution">
    <text evidence="3">The sequence shown here is derived from an EMBL/GenBank/DDBJ whole genome shotgun (WGS) entry which is preliminary data.</text>
</comment>
<feature type="region of interest" description="Disordered" evidence="1">
    <location>
        <begin position="378"/>
        <end position="403"/>
    </location>
</feature>
<dbReference type="InterPro" id="IPR056599">
    <property type="entry name" value="AAA_lid_fung"/>
</dbReference>
<feature type="domain" description="AAA+ ATPase" evidence="2">
    <location>
        <begin position="744"/>
        <end position="871"/>
    </location>
</feature>
<dbReference type="PANTHER" id="PTHR46411:SF3">
    <property type="entry name" value="AAA+ ATPASE DOMAIN-CONTAINING PROTEIN"/>
    <property type="match status" value="1"/>
</dbReference>
<feature type="compositionally biased region" description="Polar residues" evidence="1">
    <location>
        <begin position="1058"/>
        <end position="1078"/>
    </location>
</feature>
<dbReference type="PANTHER" id="PTHR46411">
    <property type="entry name" value="FAMILY ATPASE, PUTATIVE-RELATED"/>
    <property type="match status" value="1"/>
</dbReference>
<dbReference type="Pfam" id="PF22942">
    <property type="entry name" value="DUF7025"/>
    <property type="match status" value="1"/>
</dbReference>
<dbReference type="SMART" id="SM00382">
    <property type="entry name" value="AAA"/>
    <property type="match status" value="1"/>
</dbReference>
<feature type="compositionally biased region" description="Basic and acidic residues" evidence="1">
    <location>
        <begin position="378"/>
        <end position="391"/>
    </location>
</feature>
<dbReference type="Pfam" id="PF23232">
    <property type="entry name" value="AAA_lid_13"/>
    <property type="match status" value="1"/>
</dbReference>
<dbReference type="EMBL" id="JAWRVE010000134">
    <property type="protein sequence ID" value="KAL1854921.1"/>
    <property type="molecule type" value="Genomic_DNA"/>
</dbReference>
<keyword evidence="4" id="KW-1185">Reference proteome</keyword>
<dbReference type="SUPFAM" id="SSF52540">
    <property type="entry name" value="P-loop containing nucleoside triphosphate hydrolases"/>
    <property type="match status" value="1"/>
</dbReference>